<dbReference type="GO" id="GO:0016020">
    <property type="term" value="C:membrane"/>
    <property type="evidence" value="ECO:0007669"/>
    <property type="project" value="UniProtKB-SubCell"/>
</dbReference>
<feature type="transmembrane region" description="Helical" evidence="6">
    <location>
        <begin position="55"/>
        <end position="73"/>
    </location>
</feature>
<dbReference type="RefSeq" id="WP_024904545.1">
    <property type="nucleotide sequence ID" value="NZ_JBNPXD010000001.1"/>
</dbReference>
<evidence type="ECO:0000256" key="2">
    <source>
        <dbReference type="ARBA" id="ARBA00007511"/>
    </source>
</evidence>
<feature type="transmembrane region" description="Helical" evidence="6">
    <location>
        <begin position="210"/>
        <end position="233"/>
    </location>
</feature>
<protein>
    <recommendedName>
        <fullName evidence="9">TerC family protein</fullName>
    </recommendedName>
</protein>
<dbReference type="Pfam" id="PF03741">
    <property type="entry name" value="TerC"/>
    <property type="match status" value="1"/>
</dbReference>
<dbReference type="PATRIC" id="fig|28092.6.peg.4176"/>
<keyword evidence="8" id="KW-1185">Reference proteome</keyword>
<accession>A0A0F5JWT2</accession>
<dbReference type="AlphaFoldDB" id="A0A0F5JWT2"/>
<keyword evidence="5 6" id="KW-0472">Membrane</keyword>
<dbReference type="PANTHER" id="PTHR30238:SF4">
    <property type="entry name" value="SLL1022 PROTEIN"/>
    <property type="match status" value="1"/>
</dbReference>
<dbReference type="OrthoDB" id="21094at2"/>
<comment type="subcellular location">
    <subcellularLocation>
        <location evidence="1">Membrane</location>
        <topology evidence="1">Multi-pass membrane protein</topology>
    </subcellularLocation>
</comment>
<evidence type="ECO:0000256" key="3">
    <source>
        <dbReference type="ARBA" id="ARBA00022692"/>
    </source>
</evidence>
<evidence type="ECO:0000256" key="6">
    <source>
        <dbReference type="SAM" id="Phobius"/>
    </source>
</evidence>
<keyword evidence="4 6" id="KW-1133">Transmembrane helix</keyword>
<dbReference type="InterPro" id="IPR005496">
    <property type="entry name" value="Integral_membrane_TerC"/>
</dbReference>
<feature type="transmembrane region" description="Helical" evidence="6">
    <location>
        <begin position="180"/>
        <end position="204"/>
    </location>
</feature>
<evidence type="ECO:0000256" key="5">
    <source>
        <dbReference type="ARBA" id="ARBA00023136"/>
    </source>
</evidence>
<feature type="transmembrane region" description="Helical" evidence="6">
    <location>
        <begin position="79"/>
        <end position="96"/>
    </location>
</feature>
<dbReference type="Proteomes" id="UP000033618">
    <property type="component" value="Unassembled WGS sequence"/>
</dbReference>
<comment type="caution">
    <text evidence="7">The sequence shown here is derived from an EMBL/GenBank/DDBJ whole genome shotgun (WGS) entry which is preliminary data.</text>
</comment>
<evidence type="ECO:0000256" key="1">
    <source>
        <dbReference type="ARBA" id="ARBA00004141"/>
    </source>
</evidence>
<proteinExistence type="inferred from homology"/>
<feature type="transmembrane region" description="Helical" evidence="6">
    <location>
        <begin position="12"/>
        <end position="34"/>
    </location>
</feature>
<organism evidence="7 8">
    <name type="scientific">Robbsia andropogonis</name>
    <dbReference type="NCBI Taxonomy" id="28092"/>
    <lineage>
        <taxon>Bacteria</taxon>
        <taxon>Pseudomonadati</taxon>
        <taxon>Pseudomonadota</taxon>
        <taxon>Betaproteobacteria</taxon>
        <taxon>Burkholderiales</taxon>
        <taxon>Burkholderiaceae</taxon>
        <taxon>Robbsia</taxon>
    </lineage>
</organism>
<dbReference type="PANTHER" id="PTHR30238">
    <property type="entry name" value="MEMBRANE BOUND PREDICTED REDOX MODULATOR"/>
    <property type="match status" value="1"/>
</dbReference>
<evidence type="ECO:0008006" key="9">
    <source>
        <dbReference type="Google" id="ProtNLM"/>
    </source>
</evidence>
<sequence length="246" mass="26639">MNFPSQADAYHFAFAGVQWSLILQLLILDITLGLNNIVGIAPVCASIPRGQRRRVLVRACISAFLLRVTMLTAAQALTLVPHLSFFAGIYLCYLAYRLVVEHRPHREPVADSIPVIRPTRNQWRIAGTIAFVDASLSIDNVIALAAAIHALQGANMVLTPVFQDTIGSGASTLSVSIMGLLYAATAVAISIPLVLTSAVAIAPVLNRSRWLTWGGAVLLAWAGISVAVADSWFQETLRWIQRLHGH</sequence>
<dbReference type="EMBL" id="LAQU01000021">
    <property type="protein sequence ID" value="KKB62321.1"/>
    <property type="molecule type" value="Genomic_DNA"/>
</dbReference>
<comment type="similarity">
    <text evidence="2">Belongs to the TerC family.</text>
</comment>
<reference evidence="7 8" key="1">
    <citation type="submission" date="2015-03" db="EMBL/GenBank/DDBJ databases">
        <title>Draft Genome Sequence of Burkholderia andropogonis type strain ICMP2807, isolated from Sorghum bicolor.</title>
        <authorList>
            <person name="Lopes-Santos L."/>
            <person name="Castro D.B."/>
            <person name="Ottoboni L.M."/>
            <person name="Park D."/>
            <person name="Weirc B.S."/>
            <person name="Destefano S.A."/>
        </authorList>
    </citation>
    <scope>NUCLEOTIDE SEQUENCE [LARGE SCALE GENOMIC DNA]</scope>
    <source>
        <strain evidence="7 8">ICMP2807</strain>
    </source>
</reference>
<keyword evidence="3 6" id="KW-0812">Transmembrane</keyword>
<name>A0A0F5JWT2_9BURK</name>
<gene>
    <name evidence="7" type="ORF">WM40_17755</name>
</gene>
<evidence type="ECO:0000256" key="4">
    <source>
        <dbReference type="ARBA" id="ARBA00022989"/>
    </source>
</evidence>
<evidence type="ECO:0000313" key="7">
    <source>
        <dbReference type="EMBL" id="KKB62321.1"/>
    </source>
</evidence>
<evidence type="ECO:0000313" key="8">
    <source>
        <dbReference type="Proteomes" id="UP000033618"/>
    </source>
</evidence>